<evidence type="ECO:0000313" key="4">
    <source>
        <dbReference type="EMBL" id="QEW03770.1"/>
    </source>
</evidence>
<feature type="modified residue" description="4-aspartylphosphate" evidence="2">
    <location>
        <position position="54"/>
    </location>
</feature>
<dbReference type="SMART" id="SM00448">
    <property type="entry name" value="REC"/>
    <property type="match status" value="1"/>
</dbReference>
<sequence length="119" mass="12846">MAVTVLIVDDDERFRVLARRMLTTWGYQPESEAGSVTEALRRVAESRPDVAFVDVGLPDGTGLELSRILAEAPWRIRVILVSSDSDAATPAEAAAAGAAAFVPKTELSRALVRSLLEHE</sequence>
<dbReference type="PANTHER" id="PTHR44591">
    <property type="entry name" value="STRESS RESPONSE REGULATOR PROTEIN 1"/>
    <property type="match status" value="1"/>
</dbReference>
<dbReference type="AlphaFoldDB" id="A0A5J6L5Q4"/>
<gene>
    <name evidence="4" type="ORF">F6J85_12170</name>
</gene>
<dbReference type="PROSITE" id="PS50110">
    <property type="entry name" value="RESPONSE_REGULATORY"/>
    <property type="match status" value="1"/>
</dbReference>
<dbReference type="InterPro" id="IPR011006">
    <property type="entry name" value="CheY-like_superfamily"/>
</dbReference>
<dbReference type="SUPFAM" id="SSF52172">
    <property type="entry name" value="CheY-like"/>
    <property type="match status" value="1"/>
</dbReference>
<dbReference type="Pfam" id="PF00072">
    <property type="entry name" value="Response_reg"/>
    <property type="match status" value="1"/>
</dbReference>
<reference evidence="5" key="1">
    <citation type="submission" date="2019-09" db="EMBL/GenBank/DDBJ databases">
        <title>Mumia zhuanghuii sp. nov. isolated from the intestinal contents of plateau pika (Ochotona curzoniae) in the Qinghai-Tibet plateau of China.</title>
        <authorList>
            <person name="Tian Z."/>
        </authorList>
    </citation>
    <scope>NUCLEOTIDE SEQUENCE [LARGE SCALE GENOMIC DNA]</scope>
    <source>
        <strain evidence="5">L-031</strain>
    </source>
</reference>
<dbReference type="Proteomes" id="UP000325516">
    <property type="component" value="Chromosome"/>
</dbReference>
<dbReference type="PANTHER" id="PTHR44591:SF23">
    <property type="entry name" value="CHEY SUBFAMILY"/>
    <property type="match status" value="1"/>
</dbReference>
<dbReference type="RefSeq" id="WP_150925333.1">
    <property type="nucleotide sequence ID" value="NZ_CP044232.1"/>
</dbReference>
<organism evidence="4 5">
    <name type="scientific">Microbacterium lushaniae</name>
    <dbReference type="NCBI Taxonomy" id="2614639"/>
    <lineage>
        <taxon>Bacteria</taxon>
        <taxon>Bacillati</taxon>
        <taxon>Actinomycetota</taxon>
        <taxon>Actinomycetes</taxon>
        <taxon>Micrococcales</taxon>
        <taxon>Microbacteriaceae</taxon>
        <taxon>Microbacterium</taxon>
    </lineage>
</organism>
<name>A0A5J6L5Q4_9MICO</name>
<dbReference type="KEGG" id="mlz:F6J85_12170"/>
<evidence type="ECO:0000256" key="1">
    <source>
        <dbReference type="ARBA" id="ARBA00022553"/>
    </source>
</evidence>
<dbReference type="InterPro" id="IPR050595">
    <property type="entry name" value="Bact_response_regulator"/>
</dbReference>
<evidence type="ECO:0000256" key="2">
    <source>
        <dbReference type="PROSITE-ProRule" id="PRU00169"/>
    </source>
</evidence>
<feature type="domain" description="Response regulatory" evidence="3">
    <location>
        <begin position="4"/>
        <end position="119"/>
    </location>
</feature>
<keyword evidence="5" id="KW-1185">Reference proteome</keyword>
<dbReference type="EMBL" id="CP044232">
    <property type="protein sequence ID" value="QEW03770.1"/>
    <property type="molecule type" value="Genomic_DNA"/>
</dbReference>
<dbReference type="CDD" id="cd00156">
    <property type="entry name" value="REC"/>
    <property type="match status" value="1"/>
</dbReference>
<proteinExistence type="predicted"/>
<dbReference type="InterPro" id="IPR001789">
    <property type="entry name" value="Sig_transdc_resp-reg_receiver"/>
</dbReference>
<dbReference type="Gene3D" id="3.40.50.2300">
    <property type="match status" value="1"/>
</dbReference>
<evidence type="ECO:0000259" key="3">
    <source>
        <dbReference type="PROSITE" id="PS50110"/>
    </source>
</evidence>
<protein>
    <submittedName>
        <fullName evidence="4">Response regulator</fullName>
    </submittedName>
</protein>
<keyword evidence="1 2" id="KW-0597">Phosphoprotein</keyword>
<accession>A0A5J6L5Q4</accession>
<dbReference type="GO" id="GO:0000160">
    <property type="term" value="P:phosphorelay signal transduction system"/>
    <property type="evidence" value="ECO:0007669"/>
    <property type="project" value="InterPro"/>
</dbReference>
<evidence type="ECO:0000313" key="5">
    <source>
        <dbReference type="Proteomes" id="UP000325516"/>
    </source>
</evidence>